<keyword evidence="4 10" id="KW-0418">Kinase</keyword>
<dbReference type="GO" id="GO:0005524">
    <property type="term" value="F:ATP binding"/>
    <property type="evidence" value="ECO:0007669"/>
    <property type="project" value="UniProtKB-UniRule"/>
</dbReference>
<dbReference type="Gene3D" id="1.10.510.10">
    <property type="entry name" value="Transferase(Phosphotransferase) domain 1"/>
    <property type="match status" value="1"/>
</dbReference>
<dbReference type="Pfam" id="PF00069">
    <property type="entry name" value="Pkinase"/>
    <property type="match status" value="1"/>
</dbReference>
<evidence type="ECO:0000256" key="8">
    <source>
        <dbReference type="PROSITE-ProRule" id="PRU10141"/>
    </source>
</evidence>
<proteinExistence type="inferred from homology"/>
<dbReference type="OrthoDB" id="10252354at2759"/>
<evidence type="ECO:0000256" key="3">
    <source>
        <dbReference type="ARBA" id="ARBA00022741"/>
    </source>
</evidence>
<evidence type="ECO:0000256" key="2">
    <source>
        <dbReference type="ARBA" id="ARBA00022679"/>
    </source>
</evidence>
<dbReference type="PANTHER" id="PTHR48013:SF25">
    <property type="entry name" value="MAP KINASE KINASE PBS2"/>
    <property type="match status" value="1"/>
</dbReference>
<dbReference type="Proteomes" id="UP000240830">
    <property type="component" value="Unassembled WGS sequence"/>
</dbReference>
<dbReference type="SUPFAM" id="SSF56112">
    <property type="entry name" value="Protein kinase-like (PK-like)"/>
    <property type="match status" value="1"/>
</dbReference>
<keyword evidence="11" id="KW-1185">Reference proteome</keyword>
<evidence type="ECO:0000313" key="10">
    <source>
        <dbReference type="EMBL" id="PJF18699.1"/>
    </source>
</evidence>
<gene>
    <name evidence="10" type="ORF">PSACC_01485</name>
</gene>
<dbReference type="GO" id="GO:0071474">
    <property type="term" value="P:cellular hyperosmotic response"/>
    <property type="evidence" value="ECO:0007669"/>
    <property type="project" value="TreeGrafter"/>
</dbReference>
<dbReference type="FunFam" id="3.30.200.20:FF:000040">
    <property type="entry name" value="Dual specificity mitogen-activated protein kinase kinase"/>
    <property type="match status" value="1"/>
</dbReference>
<dbReference type="InterPro" id="IPR011009">
    <property type="entry name" value="Kinase-like_dom_sf"/>
</dbReference>
<reference evidence="10 11" key="1">
    <citation type="submission" date="2016-10" db="EMBL/GenBank/DDBJ databases">
        <title>The genome of Paramicrosporidium saccamoebae is the missing link in understanding Cryptomycota and Microsporidia evolution.</title>
        <authorList>
            <person name="Quandt C.A."/>
            <person name="Beaudet D."/>
            <person name="Corsaro D."/>
            <person name="Michel R."/>
            <person name="Corradi N."/>
            <person name="James T."/>
        </authorList>
    </citation>
    <scope>NUCLEOTIDE SEQUENCE [LARGE SCALE GENOMIC DNA]</scope>
    <source>
        <strain evidence="10 11">KSL3</strain>
    </source>
</reference>
<dbReference type="EC" id="2.7.12.2" evidence="7"/>
<protein>
    <recommendedName>
        <fullName evidence="7">mitogen-activated protein kinase kinase</fullName>
        <ecNumber evidence="7">2.7.12.2</ecNumber>
    </recommendedName>
</protein>
<dbReference type="EMBL" id="MTSL01000106">
    <property type="protein sequence ID" value="PJF18699.1"/>
    <property type="molecule type" value="Genomic_DNA"/>
</dbReference>
<evidence type="ECO:0000259" key="9">
    <source>
        <dbReference type="PROSITE" id="PS50011"/>
    </source>
</evidence>
<keyword evidence="2" id="KW-0808">Transferase</keyword>
<evidence type="ECO:0000256" key="1">
    <source>
        <dbReference type="ARBA" id="ARBA00022527"/>
    </source>
</evidence>
<sequence>MADKYSYFQLGSSEGSCKGSLAWAAALQSPGYLMSYRRPLFNLSSDGHGKLDFNNKTILMDEYGAQCLSSGMTYRINMDEFEFIREIGRGQYGLVLLVQHKPSGKIMALKDLRLEVSPDSVKQVMMELNVLSRAESQSIIEFYGAFHNRSSIFFCLEFMEAGSIESLKLSKGPLPEDVLCAVAFSVLQGMYFLYKEMNVMHRGRAVVGFHRFVDIKPSNILVNRKGKVKLCDFGVSGYLPERVAIDVPKAYTTKADIWSLGVTLYEAATGDSLFCSKKFDGPFAQLMAILHDPPPNLPEGKFSEVCQDFLSIWAMDG</sequence>
<comment type="caution">
    <text evidence="10">The sequence shown here is derived from an EMBL/GenBank/DDBJ whole genome shotgun (WGS) entry which is preliminary data.</text>
</comment>
<feature type="binding site" evidence="8">
    <location>
        <position position="110"/>
    </location>
    <ligand>
        <name>ATP</name>
        <dbReference type="ChEBI" id="CHEBI:30616"/>
    </ligand>
</feature>
<feature type="domain" description="Protein kinase" evidence="9">
    <location>
        <begin position="81"/>
        <end position="317"/>
    </location>
</feature>
<dbReference type="STRING" id="1246581.A0A2H9TLV8"/>
<organism evidence="10 11">
    <name type="scientific">Paramicrosporidium saccamoebae</name>
    <dbReference type="NCBI Taxonomy" id="1246581"/>
    <lineage>
        <taxon>Eukaryota</taxon>
        <taxon>Fungi</taxon>
        <taxon>Fungi incertae sedis</taxon>
        <taxon>Cryptomycota</taxon>
        <taxon>Cryptomycota incertae sedis</taxon>
        <taxon>Paramicrosporidium</taxon>
    </lineage>
</organism>
<dbReference type="PROSITE" id="PS00107">
    <property type="entry name" value="PROTEIN_KINASE_ATP"/>
    <property type="match status" value="1"/>
</dbReference>
<dbReference type="SMART" id="SM00220">
    <property type="entry name" value="S_TKc"/>
    <property type="match status" value="1"/>
</dbReference>
<evidence type="ECO:0000313" key="11">
    <source>
        <dbReference type="Proteomes" id="UP000240830"/>
    </source>
</evidence>
<dbReference type="InterPro" id="IPR017441">
    <property type="entry name" value="Protein_kinase_ATP_BS"/>
</dbReference>
<dbReference type="PANTHER" id="PTHR48013">
    <property type="entry name" value="DUAL SPECIFICITY MITOGEN-ACTIVATED PROTEIN KINASE KINASE 5-RELATED"/>
    <property type="match status" value="1"/>
</dbReference>
<dbReference type="GO" id="GO:0004708">
    <property type="term" value="F:MAP kinase kinase activity"/>
    <property type="evidence" value="ECO:0007669"/>
    <property type="project" value="UniProtKB-EC"/>
</dbReference>
<keyword evidence="5 8" id="KW-0067">ATP-binding</keyword>
<evidence type="ECO:0000256" key="6">
    <source>
        <dbReference type="ARBA" id="ARBA00038035"/>
    </source>
</evidence>
<comment type="similarity">
    <text evidence="6">Belongs to the protein kinase superfamily. STE Ser/Thr protein kinase family. MAP kinase kinase subfamily.</text>
</comment>
<evidence type="ECO:0000256" key="4">
    <source>
        <dbReference type="ARBA" id="ARBA00022777"/>
    </source>
</evidence>
<dbReference type="PROSITE" id="PS50011">
    <property type="entry name" value="PROTEIN_KINASE_DOM"/>
    <property type="match status" value="1"/>
</dbReference>
<evidence type="ECO:0000256" key="7">
    <source>
        <dbReference type="ARBA" id="ARBA00038999"/>
    </source>
</evidence>
<keyword evidence="3 8" id="KW-0547">Nucleotide-binding</keyword>
<accession>A0A2H9TLV8</accession>
<keyword evidence="1" id="KW-0723">Serine/threonine-protein kinase</keyword>
<dbReference type="InterPro" id="IPR000719">
    <property type="entry name" value="Prot_kinase_dom"/>
</dbReference>
<dbReference type="GO" id="GO:0004674">
    <property type="term" value="F:protein serine/threonine kinase activity"/>
    <property type="evidence" value="ECO:0007669"/>
    <property type="project" value="UniProtKB-KW"/>
</dbReference>
<evidence type="ECO:0000256" key="5">
    <source>
        <dbReference type="ARBA" id="ARBA00022840"/>
    </source>
</evidence>
<name>A0A2H9TLV8_9FUNG</name>
<dbReference type="Gene3D" id="3.30.200.20">
    <property type="entry name" value="Phosphorylase Kinase, domain 1"/>
    <property type="match status" value="1"/>
</dbReference>
<dbReference type="AlphaFoldDB" id="A0A2H9TLV8"/>